<dbReference type="EMBL" id="ATFQ01000040">
    <property type="protein sequence ID" value="EPQ21032.1"/>
    <property type="molecule type" value="Genomic_DNA"/>
</dbReference>
<dbReference type="RefSeq" id="WP_020724524.1">
    <property type="nucleotide sequence ID" value="NZ_ATFQ01000040.1"/>
</dbReference>
<organism evidence="1 2">
    <name type="scientific">Mycobacteroides abscessus subsp. bolletii CRM-0020</name>
    <dbReference type="NCBI Taxonomy" id="1306401"/>
    <lineage>
        <taxon>Bacteria</taxon>
        <taxon>Bacillati</taxon>
        <taxon>Actinomycetota</taxon>
        <taxon>Actinomycetes</taxon>
        <taxon>Mycobacteriales</taxon>
        <taxon>Mycobacteriaceae</taxon>
        <taxon>Mycobacteroides</taxon>
        <taxon>Mycobacteroides abscessus</taxon>
    </lineage>
</organism>
<accession>A0A829HN87</accession>
<dbReference type="InterPro" id="IPR017686">
    <property type="entry name" value="Phg/plasmid-like_prot"/>
</dbReference>
<evidence type="ECO:0000313" key="1">
    <source>
        <dbReference type="EMBL" id="EPQ21032.1"/>
    </source>
</evidence>
<evidence type="ECO:0008006" key="3">
    <source>
        <dbReference type="Google" id="ProtNLM"/>
    </source>
</evidence>
<dbReference type="InterPro" id="IPR026325">
    <property type="entry name" value="DUF932"/>
</dbReference>
<comment type="caution">
    <text evidence="1">The sequence shown here is derived from an EMBL/GenBank/DDBJ whole genome shotgun (WGS) entry which is preliminary data.</text>
</comment>
<dbReference type="NCBIfam" id="TIGR03299">
    <property type="entry name" value="LGT_TIGR03299"/>
    <property type="match status" value="1"/>
</dbReference>
<dbReference type="Pfam" id="PF06067">
    <property type="entry name" value="DUF932"/>
    <property type="match status" value="1"/>
</dbReference>
<proteinExistence type="predicted"/>
<dbReference type="Proteomes" id="UP000014969">
    <property type="component" value="Unassembled WGS sequence"/>
</dbReference>
<reference evidence="1 2" key="1">
    <citation type="journal article" date="2013" name="Genome Announc.">
        <title>Genome Sequence of an Epidemic Isolate of Mycobacterium abscessus subsp. bolletii from Rio de Janeiro, Brazil.</title>
        <authorList>
            <person name="Davidson R.M."/>
            <person name="Reynolds P.R."/>
            <person name="Farias-Hesson E."/>
            <person name="Duarte R.S."/>
            <person name="Jackson M."/>
            <person name="Strong M."/>
        </authorList>
    </citation>
    <scope>NUCLEOTIDE SEQUENCE [LARGE SCALE GENOMIC DNA]</scope>
    <source>
        <strain evidence="1 2">CRM-0020</strain>
    </source>
</reference>
<name>A0A829HN87_9MYCO</name>
<dbReference type="AlphaFoldDB" id="A0A829HN87"/>
<evidence type="ECO:0000313" key="2">
    <source>
        <dbReference type="Proteomes" id="UP000014969"/>
    </source>
</evidence>
<gene>
    <name evidence="1" type="ORF">J108_23775</name>
</gene>
<sequence>MTTSTALTVSRNNAFQQIGTDVSRATSARDALEAAGMTGWDVRKMPMTFGAGQQVPDRFAVVRNMPNTDRLGYLGQVGKVYKPFQNEDTAAVLDFVADEGGLTYGHAGMLDGGAKTFLTMPMPKSLVIEGLDAAQDRTDWSLVAFNSHDGSSALRFAVTGIRVWCANQHGAVIAGAPSFFTIRHTKHARFAMNEIRTGLKVAYRYAEAFEQEAAALYASQMAVDEAERFVKELFEVGKASSRAKATNLQIKANEVIRLFEKSESITPIANTRWAAYNAVTEWADHKQVVKGRVGADDKRAVRTLTNKATSDIKARAFALLRAA</sequence>
<protein>
    <recommendedName>
        <fullName evidence="3">Phage/plasmid-like protein</fullName>
    </recommendedName>
</protein>